<protein>
    <submittedName>
        <fullName evidence="2">YeeE/YedE family protein</fullName>
    </submittedName>
</protein>
<dbReference type="RefSeq" id="WP_186505562.1">
    <property type="nucleotide sequence ID" value="NZ_JACNEP010000002.1"/>
</dbReference>
<evidence type="ECO:0000313" key="2">
    <source>
        <dbReference type="EMBL" id="MBC3765106.1"/>
    </source>
</evidence>
<feature type="transmembrane region" description="Helical" evidence="1">
    <location>
        <begin position="80"/>
        <end position="100"/>
    </location>
</feature>
<keyword evidence="1" id="KW-0812">Transmembrane</keyword>
<comment type="caution">
    <text evidence="2">The sequence shown here is derived from an EMBL/GenBank/DDBJ whole genome shotgun (WGS) entry which is preliminary data.</text>
</comment>
<evidence type="ECO:0000256" key="1">
    <source>
        <dbReference type="SAM" id="Phobius"/>
    </source>
</evidence>
<keyword evidence="3" id="KW-1185">Reference proteome</keyword>
<feature type="transmembrane region" description="Helical" evidence="1">
    <location>
        <begin position="106"/>
        <end position="129"/>
    </location>
</feature>
<accession>A0A8J6IQK7</accession>
<gene>
    <name evidence="2" type="ORF">H8B19_04420</name>
</gene>
<reference evidence="2" key="2">
    <citation type="submission" date="2020-08" db="EMBL/GenBank/DDBJ databases">
        <authorList>
            <person name="Lai Q."/>
        </authorList>
    </citation>
    <scope>NUCLEOTIDE SEQUENCE</scope>
    <source>
        <strain evidence="2">S27-2</strain>
    </source>
</reference>
<name>A0A8J6IQK7_9ALTE</name>
<proteinExistence type="predicted"/>
<reference evidence="2" key="1">
    <citation type="journal article" date="2018" name="Int. J. Syst. Evol. Microbiol.">
        <title>Neptunicella marina gen. nov., sp. nov., isolated from surface seawater.</title>
        <authorList>
            <person name="Liu X."/>
            <person name="Lai Q."/>
            <person name="Du Y."/>
            <person name="Zhang X."/>
            <person name="Liu Z."/>
            <person name="Sun F."/>
            <person name="Shao Z."/>
        </authorList>
    </citation>
    <scope>NUCLEOTIDE SEQUENCE</scope>
    <source>
        <strain evidence="2">S27-2</strain>
    </source>
</reference>
<dbReference type="EMBL" id="JACNEP010000002">
    <property type="protein sequence ID" value="MBC3765106.1"/>
    <property type="molecule type" value="Genomic_DNA"/>
</dbReference>
<keyword evidence="1" id="KW-0472">Membrane</keyword>
<evidence type="ECO:0000313" key="3">
    <source>
        <dbReference type="Proteomes" id="UP000601768"/>
    </source>
</evidence>
<dbReference type="InterPro" id="IPR046513">
    <property type="entry name" value="DUF6691"/>
</dbReference>
<sequence length="136" mass="14797">MKDLSALLAGLLFGLGLTVAQMTNPQKVLDFLDITRQWDASLALVMGSALVVAAIGYALRFKMRKPFYATGFNLPRRLKVDRSLILGSILFGVGWGMVGLCPGPAVASLVYATQPLLYFIIAMLIGMFVSKRLQSK</sequence>
<dbReference type="AlphaFoldDB" id="A0A8J6IQK7"/>
<dbReference type="Pfam" id="PF20398">
    <property type="entry name" value="DUF6691"/>
    <property type="match status" value="1"/>
</dbReference>
<organism evidence="2 3">
    <name type="scientific">Neptunicella marina</name>
    <dbReference type="NCBI Taxonomy" id="2125989"/>
    <lineage>
        <taxon>Bacteria</taxon>
        <taxon>Pseudomonadati</taxon>
        <taxon>Pseudomonadota</taxon>
        <taxon>Gammaproteobacteria</taxon>
        <taxon>Alteromonadales</taxon>
        <taxon>Alteromonadaceae</taxon>
        <taxon>Neptunicella</taxon>
    </lineage>
</organism>
<feature type="transmembrane region" description="Helical" evidence="1">
    <location>
        <begin position="40"/>
        <end position="59"/>
    </location>
</feature>
<keyword evidence="1" id="KW-1133">Transmembrane helix</keyword>
<dbReference type="Proteomes" id="UP000601768">
    <property type="component" value="Unassembled WGS sequence"/>
</dbReference>